<name>A0A7Y0LCL0_9GAMM</name>
<evidence type="ECO:0000313" key="2">
    <source>
        <dbReference type="EMBL" id="NMP31961.1"/>
    </source>
</evidence>
<organism evidence="2 3">
    <name type="scientific">Thalassotalea algicola</name>
    <dbReference type="NCBI Taxonomy" id="2716224"/>
    <lineage>
        <taxon>Bacteria</taxon>
        <taxon>Pseudomonadati</taxon>
        <taxon>Pseudomonadota</taxon>
        <taxon>Gammaproteobacteria</taxon>
        <taxon>Alteromonadales</taxon>
        <taxon>Colwelliaceae</taxon>
        <taxon>Thalassotalea</taxon>
    </lineage>
</organism>
<dbReference type="RefSeq" id="WP_169075288.1">
    <property type="nucleotide sequence ID" value="NZ_JABBXH010000003.1"/>
</dbReference>
<comment type="caution">
    <text evidence="2">The sequence shown here is derived from an EMBL/GenBank/DDBJ whole genome shotgun (WGS) entry which is preliminary data.</text>
</comment>
<feature type="chain" id="PRO_5030632231" evidence="1">
    <location>
        <begin position="22"/>
        <end position="225"/>
    </location>
</feature>
<keyword evidence="1" id="KW-0732">Signal</keyword>
<dbReference type="EMBL" id="JABBXH010000003">
    <property type="protein sequence ID" value="NMP31961.1"/>
    <property type="molecule type" value="Genomic_DNA"/>
</dbReference>
<dbReference type="AlphaFoldDB" id="A0A7Y0LCL0"/>
<accession>A0A7Y0LCL0</accession>
<evidence type="ECO:0000313" key="3">
    <source>
        <dbReference type="Proteomes" id="UP000568664"/>
    </source>
</evidence>
<dbReference type="Proteomes" id="UP000568664">
    <property type="component" value="Unassembled WGS sequence"/>
</dbReference>
<evidence type="ECO:0000256" key="1">
    <source>
        <dbReference type="SAM" id="SignalP"/>
    </source>
</evidence>
<gene>
    <name evidence="2" type="ORF">HII17_10315</name>
</gene>
<protein>
    <submittedName>
        <fullName evidence="2">PEP-CTERM sorting domain-containing protein</fullName>
    </submittedName>
</protein>
<keyword evidence="3" id="KW-1185">Reference proteome</keyword>
<sequence>MKLLKTLLAFVPIVFAASVSATIITLDFEGIGIGADINDFYNGGTDSLGNSGIDYGISFADAIACLDSDAGGNCNSANEPSPETGMIFLNNDSAILNLSSGFDTGFSFFYSSNSSAATVSVWSEEGATGTLLGSIDFGNNLGNCSGDPNGNYCNWDIGSVAFSGTAKSIDFGGTANFIIYDDVTFGSVDPTSSNSVPTPTTIALFSIALFGLAYRNQKSLNRTGA</sequence>
<proteinExistence type="predicted"/>
<feature type="signal peptide" evidence="1">
    <location>
        <begin position="1"/>
        <end position="21"/>
    </location>
</feature>
<reference evidence="2 3" key="1">
    <citation type="submission" date="2020-04" db="EMBL/GenBank/DDBJ databases">
        <title>Thalassotalea sp. M1531, isolated from the surface of marine red alga.</title>
        <authorList>
            <person name="Pang L."/>
            <person name="Lu D.-C."/>
        </authorList>
    </citation>
    <scope>NUCLEOTIDE SEQUENCE [LARGE SCALE GENOMIC DNA]</scope>
    <source>
        <strain evidence="2 3">M1531</strain>
    </source>
</reference>